<evidence type="ECO:0000256" key="1">
    <source>
        <dbReference type="SAM" id="MobiDB-lite"/>
    </source>
</evidence>
<feature type="chain" id="PRO_5022761891" evidence="2">
    <location>
        <begin position="34"/>
        <end position="150"/>
    </location>
</feature>
<keyword evidence="2" id="KW-0732">Signal</keyword>
<dbReference type="Proteomes" id="UP000305948">
    <property type="component" value="Unassembled WGS sequence"/>
</dbReference>
<organism evidence="3 4">
    <name type="scientific">Heliocybe sulcata</name>
    <dbReference type="NCBI Taxonomy" id="5364"/>
    <lineage>
        <taxon>Eukaryota</taxon>
        <taxon>Fungi</taxon>
        <taxon>Dikarya</taxon>
        <taxon>Basidiomycota</taxon>
        <taxon>Agaricomycotina</taxon>
        <taxon>Agaricomycetes</taxon>
        <taxon>Gloeophyllales</taxon>
        <taxon>Gloeophyllaceae</taxon>
        <taxon>Heliocybe</taxon>
    </lineage>
</organism>
<dbReference type="EMBL" id="ML213503">
    <property type="protein sequence ID" value="TFK56466.1"/>
    <property type="molecule type" value="Genomic_DNA"/>
</dbReference>
<evidence type="ECO:0000313" key="3">
    <source>
        <dbReference type="EMBL" id="TFK56466.1"/>
    </source>
</evidence>
<dbReference type="AlphaFoldDB" id="A0A5C3NJ18"/>
<reference evidence="3 4" key="1">
    <citation type="journal article" date="2019" name="Nat. Ecol. Evol.">
        <title>Megaphylogeny resolves global patterns of mushroom evolution.</title>
        <authorList>
            <person name="Varga T."/>
            <person name="Krizsan K."/>
            <person name="Foldi C."/>
            <person name="Dima B."/>
            <person name="Sanchez-Garcia M."/>
            <person name="Sanchez-Ramirez S."/>
            <person name="Szollosi G.J."/>
            <person name="Szarkandi J.G."/>
            <person name="Papp V."/>
            <person name="Albert L."/>
            <person name="Andreopoulos W."/>
            <person name="Angelini C."/>
            <person name="Antonin V."/>
            <person name="Barry K.W."/>
            <person name="Bougher N.L."/>
            <person name="Buchanan P."/>
            <person name="Buyck B."/>
            <person name="Bense V."/>
            <person name="Catcheside P."/>
            <person name="Chovatia M."/>
            <person name="Cooper J."/>
            <person name="Damon W."/>
            <person name="Desjardin D."/>
            <person name="Finy P."/>
            <person name="Geml J."/>
            <person name="Haridas S."/>
            <person name="Hughes K."/>
            <person name="Justo A."/>
            <person name="Karasinski D."/>
            <person name="Kautmanova I."/>
            <person name="Kiss B."/>
            <person name="Kocsube S."/>
            <person name="Kotiranta H."/>
            <person name="LaButti K.M."/>
            <person name="Lechner B.E."/>
            <person name="Liimatainen K."/>
            <person name="Lipzen A."/>
            <person name="Lukacs Z."/>
            <person name="Mihaltcheva S."/>
            <person name="Morgado L.N."/>
            <person name="Niskanen T."/>
            <person name="Noordeloos M.E."/>
            <person name="Ohm R.A."/>
            <person name="Ortiz-Santana B."/>
            <person name="Ovrebo C."/>
            <person name="Racz N."/>
            <person name="Riley R."/>
            <person name="Savchenko A."/>
            <person name="Shiryaev A."/>
            <person name="Soop K."/>
            <person name="Spirin V."/>
            <person name="Szebenyi C."/>
            <person name="Tomsovsky M."/>
            <person name="Tulloss R.E."/>
            <person name="Uehling J."/>
            <person name="Grigoriev I.V."/>
            <person name="Vagvolgyi C."/>
            <person name="Papp T."/>
            <person name="Martin F.M."/>
            <person name="Miettinen O."/>
            <person name="Hibbett D.S."/>
            <person name="Nagy L.G."/>
        </authorList>
    </citation>
    <scope>NUCLEOTIDE SEQUENCE [LARGE SCALE GENOMIC DNA]</scope>
    <source>
        <strain evidence="3 4">OMC1185</strain>
    </source>
</reference>
<feature type="region of interest" description="Disordered" evidence="1">
    <location>
        <begin position="35"/>
        <end position="60"/>
    </location>
</feature>
<feature type="compositionally biased region" description="Polar residues" evidence="1">
    <location>
        <begin position="49"/>
        <end position="58"/>
    </location>
</feature>
<keyword evidence="4" id="KW-1185">Reference proteome</keyword>
<accession>A0A5C3NJ18</accession>
<sequence length="150" mass="17196">MTHFDNVRWTRLTFHQQCVLSVLVILRITESLTDSSSAAYPPRPPSVSLADSTASHRTPPSHFLQRQAWSFEAVLYHGVFFSEPCTPPNFSSAFSSEKYSTPYLFLHAALDLVTCRCDQPEEIDEGQHLVYRWQLFDFRVESTSKVDTHV</sequence>
<feature type="signal peptide" evidence="2">
    <location>
        <begin position="1"/>
        <end position="33"/>
    </location>
</feature>
<gene>
    <name evidence="3" type="ORF">OE88DRAFT_22370</name>
</gene>
<evidence type="ECO:0000256" key="2">
    <source>
        <dbReference type="SAM" id="SignalP"/>
    </source>
</evidence>
<proteinExistence type="predicted"/>
<protein>
    <submittedName>
        <fullName evidence="3">Uncharacterized protein</fullName>
    </submittedName>
</protein>
<name>A0A5C3NJ18_9AGAM</name>
<evidence type="ECO:0000313" key="4">
    <source>
        <dbReference type="Proteomes" id="UP000305948"/>
    </source>
</evidence>